<protein>
    <recommendedName>
        <fullName evidence="3">AbiEi antitoxin C-terminal domain-containing protein</fullName>
    </recommendedName>
</protein>
<dbReference type="RefSeq" id="WP_156110544.1">
    <property type="nucleotide sequence ID" value="NZ_JAPYYP010000076.1"/>
</dbReference>
<gene>
    <name evidence="1" type="ORF">O3V59_22515</name>
</gene>
<organism evidence="1 2">
    <name type="scientific">Brevibacillus thermoruber</name>
    <dbReference type="NCBI Taxonomy" id="33942"/>
    <lineage>
        <taxon>Bacteria</taxon>
        <taxon>Bacillati</taxon>
        <taxon>Bacillota</taxon>
        <taxon>Bacilli</taxon>
        <taxon>Bacillales</taxon>
        <taxon>Paenibacillaceae</taxon>
        <taxon>Brevibacillus</taxon>
    </lineage>
</organism>
<keyword evidence="2" id="KW-1185">Reference proteome</keyword>
<name>A0A9X3Z5Q0_9BACL</name>
<evidence type="ECO:0008006" key="3">
    <source>
        <dbReference type="Google" id="ProtNLM"/>
    </source>
</evidence>
<dbReference type="EMBL" id="JAPYYP010000076">
    <property type="protein sequence ID" value="MDA5111108.1"/>
    <property type="molecule type" value="Genomic_DNA"/>
</dbReference>
<dbReference type="Proteomes" id="UP001151071">
    <property type="component" value="Unassembled WGS sequence"/>
</dbReference>
<sequence>MLTTILEENKRQWLLAAVTTTNDFVKFLIKNNILEEIEIELPNRHNTIYRYSLFGEASPFEVALSINKNSYITHYSAMYLHGLTNNVPKHIYTNVEQRKKFEDDSEEMEQENIDYAFSRPMRQTNQIAELIHGTNSTKVYLLNGKNVGQLGVISYDLDGFSIPITSMERTLIDAVVRPNYAGGVDEIINAFSTAKGQISVNRLLALLKKMNYKYPYHQSIGFYLERAGYKEETLKLVENMGLKYNFYLTYGMKDKAFSERWKLYYPKGV</sequence>
<accession>A0A9X3Z5Q0</accession>
<dbReference type="AlphaFoldDB" id="A0A9X3Z5Q0"/>
<comment type="caution">
    <text evidence="1">The sequence shown here is derived from an EMBL/GenBank/DDBJ whole genome shotgun (WGS) entry which is preliminary data.</text>
</comment>
<evidence type="ECO:0000313" key="1">
    <source>
        <dbReference type="EMBL" id="MDA5111108.1"/>
    </source>
</evidence>
<proteinExistence type="predicted"/>
<evidence type="ECO:0000313" key="2">
    <source>
        <dbReference type="Proteomes" id="UP001151071"/>
    </source>
</evidence>
<reference evidence="1" key="1">
    <citation type="submission" date="2022-12" db="EMBL/GenBank/DDBJ databases">
        <title>Draft genome sequence of the thermophilic strain Brevibacillus thermoruber HT42, isolated from Los Humeros, Puebla, Mexico, with biotechnological potential.</title>
        <authorList>
            <person name="Lara Sanchez J."/>
            <person name="Solis Palacios R."/>
            <person name="Bustos Baena A.S."/>
            <person name="Ruz Baez A.E."/>
            <person name="Espinosa Luna G."/>
            <person name="Oliart Ros R.M."/>
        </authorList>
    </citation>
    <scope>NUCLEOTIDE SEQUENCE</scope>
    <source>
        <strain evidence="1">HT42</strain>
    </source>
</reference>